<dbReference type="Gene3D" id="6.10.340.10">
    <property type="match status" value="1"/>
</dbReference>
<dbReference type="Pfam" id="PF02518">
    <property type="entry name" value="HATPase_c"/>
    <property type="match status" value="1"/>
</dbReference>
<evidence type="ECO:0000256" key="6">
    <source>
        <dbReference type="ARBA" id="ARBA00022679"/>
    </source>
</evidence>
<evidence type="ECO:0000259" key="13">
    <source>
        <dbReference type="PROSITE" id="PS50109"/>
    </source>
</evidence>
<dbReference type="PRINTS" id="PR00344">
    <property type="entry name" value="BCTRLSENSOR"/>
</dbReference>
<dbReference type="InterPro" id="IPR003660">
    <property type="entry name" value="HAMP_dom"/>
</dbReference>
<organism evidence="15 16">
    <name type="scientific">Tectimicrobiota bacterium</name>
    <dbReference type="NCBI Taxonomy" id="2528274"/>
    <lineage>
        <taxon>Bacteria</taxon>
        <taxon>Pseudomonadati</taxon>
        <taxon>Nitrospinota/Tectimicrobiota group</taxon>
        <taxon>Candidatus Tectimicrobiota</taxon>
    </lineage>
</organism>
<keyword evidence="9 12" id="KW-1133">Transmembrane helix</keyword>
<dbReference type="PANTHER" id="PTHR45436">
    <property type="entry name" value="SENSOR HISTIDINE KINASE YKOH"/>
    <property type="match status" value="1"/>
</dbReference>
<dbReference type="PROSITE" id="PS50885">
    <property type="entry name" value="HAMP"/>
    <property type="match status" value="1"/>
</dbReference>
<dbReference type="Gene3D" id="3.30.450.20">
    <property type="entry name" value="PAS domain"/>
    <property type="match status" value="1"/>
</dbReference>
<evidence type="ECO:0000256" key="5">
    <source>
        <dbReference type="ARBA" id="ARBA00022553"/>
    </source>
</evidence>
<dbReference type="InterPro" id="IPR036097">
    <property type="entry name" value="HisK_dim/P_sf"/>
</dbReference>
<dbReference type="GO" id="GO:0005886">
    <property type="term" value="C:plasma membrane"/>
    <property type="evidence" value="ECO:0007669"/>
    <property type="project" value="UniProtKB-SubCell"/>
</dbReference>
<dbReference type="GO" id="GO:0000155">
    <property type="term" value="F:phosphorelay sensor kinase activity"/>
    <property type="evidence" value="ECO:0007669"/>
    <property type="project" value="InterPro"/>
</dbReference>
<dbReference type="InterPro" id="IPR003661">
    <property type="entry name" value="HisK_dim/P_dom"/>
</dbReference>
<evidence type="ECO:0000256" key="7">
    <source>
        <dbReference type="ARBA" id="ARBA00022692"/>
    </source>
</evidence>
<keyword evidence="10" id="KW-0902">Two-component regulatory system</keyword>
<keyword evidence="8" id="KW-0418">Kinase</keyword>
<accession>A0A932G0X5</accession>
<dbReference type="Proteomes" id="UP000769766">
    <property type="component" value="Unassembled WGS sequence"/>
</dbReference>
<dbReference type="EMBL" id="JACPRF010000234">
    <property type="protein sequence ID" value="MBI2876775.1"/>
    <property type="molecule type" value="Genomic_DNA"/>
</dbReference>
<keyword evidence="4" id="KW-1003">Cell membrane</keyword>
<dbReference type="SUPFAM" id="SSF158472">
    <property type="entry name" value="HAMP domain-like"/>
    <property type="match status" value="1"/>
</dbReference>
<evidence type="ECO:0000313" key="15">
    <source>
        <dbReference type="EMBL" id="MBI2876775.1"/>
    </source>
</evidence>
<proteinExistence type="predicted"/>
<evidence type="ECO:0000313" key="16">
    <source>
        <dbReference type="Proteomes" id="UP000769766"/>
    </source>
</evidence>
<dbReference type="PROSITE" id="PS50109">
    <property type="entry name" value="HIS_KIN"/>
    <property type="match status" value="1"/>
</dbReference>
<dbReference type="InterPro" id="IPR004358">
    <property type="entry name" value="Sig_transdc_His_kin-like_C"/>
</dbReference>
<comment type="subcellular location">
    <subcellularLocation>
        <location evidence="2">Cell membrane</location>
        <topology evidence="2">Multi-pass membrane protein</topology>
    </subcellularLocation>
</comment>
<dbReference type="CDD" id="cd12914">
    <property type="entry name" value="PDC1_DGC_like"/>
    <property type="match status" value="1"/>
</dbReference>
<dbReference type="SUPFAM" id="SSF55874">
    <property type="entry name" value="ATPase domain of HSP90 chaperone/DNA topoisomerase II/histidine kinase"/>
    <property type="match status" value="1"/>
</dbReference>
<dbReference type="InterPro" id="IPR003594">
    <property type="entry name" value="HATPase_dom"/>
</dbReference>
<dbReference type="SUPFAM" id="SSF103190">
    <property type="entry name" value="Sensory domain-like"/>
    <property type="match status" value="1"/>
</dbReference>
<evidence type="ECO:0000256" key="3">
    <source>
        <dbReference type="ARBA" id="ARBA00012438"/>
    </source>
</evidence>
<evidence type="ECO:0000256" key="2">
    <source>
        <dbReference type="ARBA" id="ARBA00004651"/>
    </source>
</evidence>
<dbReference type="Pfam" id="PF02743">
    <property type="entry name" value="dCache_1"/>
    <property type="match status" value="1"/>
</dbReference>
<keyword evidence="11 12" id="KW-0472">Membrane</keyword>
<dbReference type="EC" id="2.7.13.3" evidence="3"/>
<dbReference type="Gene3D" id="1.10.287.130">
    <property type="match status" value="1"/>
</dbReference>
<feature type="domain" description="Histidine kinase" evidence="13">
    <location>
        <begin position="380"/>
        <end position="591"/>
    </location>
</feature>
<dbReference type="InterPro" id="IPR029151">
    <property type="entry name" value="Sensor-like_sf"/>
</dbReference>
<dbReference type="SUPFAM" id="SSF47384">
    <property type="entry name" value="Homodimeric domain of signal transducing histidine kinase"/>
    <property type="match status" value="1"/>
</dbReference>
<keyword evidence="7 12" id="KW-0812">Transmembrane</keyword>
<dbReference type="PANTHER" id="PTHR45436:SF5">
    <property type="entry name" value="SENSOR HISTIDINE KINASE TRCS"/>
    <property type="match status" value="1"/>
</dbReference>
<evidence type="ECO:0000256" key="10">
    <source>
        <dbReference type="ARBA" id="ARBA00023012"/>
    </source>
</evidence>
<dbReference type="Pfam" id="PF00512">
    <property type="entry name" value="HisKA"/>
    <property type="match status" value="1"/>
</dbReference>
<comment type="catalytic activity">
    <reaction evidence="1">
        <text>ATP + protein L-histidine = ADP + protein N-phospho-L-histidine.</text>
        <dbReference type="EC" id="2.7.13.3"/>
    </reaction>
</comment>
<gene>
    <name evidence="15" type="ORF">HYY20_07830</name>
</gene>
<keyword evidence="6" id="KW-0808">Transferase</keyword>
<dbReference type="SMART" id="SM00387">
    <property type="entry name" value="HATPase_c"/>
    <property type="match status" value="1"/>
</dbReference>
<dbReference type="InterPro" id="IPR036890">
    <property type="entry name" value="HATPase_C_sf"/>
</dbReference>
<reference evidence="15" key="1">
    <citation type="submission" date="2020-07" db="EMBL/GenBank/DDBJ databases">
        <title>Huge and variable diversity of episymbiotic CPR bacteria and DPANN archaea in groundwater ecosystems.</title>
        <authorList>
            <person name="He C.Y."/>
            <person name="Keren R."/>
            <person name="Whittaker M."/>
            <person name="Farag I.F."/>
            <person name="Doudna J."/>
            <person name="Cate J.H.D."/>
            <person name="Banfield J.F."/>
        </authorList>
    </citation>
    <scope>NUCLEOTIDE SEQUENCE</scope>
    <source>
        <strain evidence="15">NC_groundwater_672_Ag_B-0.1um_62_36</strain>
    </source>
</reference>
<name>A0A932G0X5_UNCTE</name>
<dbReference type="SMART" id="SM00304">
    <property type="entry name" value="HAMP"/>
    <property type="match status" value="1"/>
</dbReference>
<dbReference type="InterPro" id="IPR005467">
    <property type="entry name" value="His_kinase_dom"/>
</dbReference>
<evidence type="ECO:0000256" key="8">
    <source>
        <dbReference type="ARBA" id="ARBA00022777"/>
    </source>
</evidence>
<keyword evidence="5" id="KW-0597">Phosphoprotein</keyword>
<dbReference type="Pfam" id="PF00672">
    <property type="entry name" value="HAMP"/>
    <property type="match status" value="1"/>
</dbReference>
<evidence type="ECO:0000256" key="11">
    <source>
        <dbReference type="ARBA" id="ARBA00023136"/>
    </source>
</evidence>
<feature type="domain" description="HAMP" evidence="14">
    <location>
        <begin position="315"/>
        <end position="367"/>
    </location>
</feature>
<sequence>MGWGIKARLFLSMLILGVLPLILSGIASYSITRRASIEAARDELRGIPGPAGRRLEEMLYFRWNDTLFLSRLPLLTGEGDPEQKSAYLKEVLQTYAPYSWLGVTDAAGRIIAATTDASLGQEVSGEVWYQKARAIAPHRPARAAIHLQDSYFSKLSGGLPVVGFSAPLYDPQERFRGVVRTEVKLSFVAENIQNLRAGRSGSALLVNRDGQVLADRTGVALGQGLLLPWQAPFWRTRSGRSGILWEKDTRGEQVLVSFAPLRGFAHYPGLGWSLLVFQPAEEVYAAARKQARLFAGVTLAGVAAILLGGYLLLERWISRPLGQLCTLAERIGAGELEQRVEIRQGGEIGGLAVSLDRMAGNLKALQERLVQATLREFSFEIAHELGNPLAALRVGAQVLEEELEPHSPHMELVKRLIAETGRIDHLLKIFISFARPQKPSPVPCDLREILEEVLALIQSLARQGISICREYAPSLPRVNADPTQMHQALLGLVWKMAQEMPPGGELRVKLTMGANPADLPIITLSLSCAGQAIPPAQLQRIFSPLFDVKAQTSGLSLAFSRQIIEQHGGKLWVESEAGEGSTFTLYLPGLPSNSLVSNGHPLPS</sequence>
<dbReference type="InterPro" id="IPR050428">
    <property type="entry name" value="TCS_sensor_his_kinase"/>
</dbReference>
<dbReference type="CDD" id="cd18774">
    <property type="entry name" value="PDC2_HK_sensor"/>
    <property type="match status" value="1"/>
</dbReference>
<protein>
    <recommendedName>
        <fullName evidence="3">histidine kinase</fullName>
        <ecNumber evidence="3">2.7.13.3</ecNumber>
    </recommendedName>
</protein>
<evidence type="ECO:0000256" key="4">
    <source>
        <dbReference type="ARBA" id="ARBA00022475"/>
    </source>
</evidence>
<dbReference type="CDD" id="cd00082">
    <property type="entry name" value="HisKA"/>
    <property type="match status" value="1"/>
</dbReference>
<dbReference type="SMART" id="SM00388">
    <property type="entry name" value="HisKA"/>
    <property type="match status" value="1"/>
</dbReference>
<feature type="transmembrane region" description="Helical" evidence="12">
    <location>
        <begin position="293"/>
        <end position="313"/>
    </location>
</feature>
<dbReference type="CDD" id="cd06225">
    <property type="entry name" value="HAMP"/>
    <property type="match status" value="1"/>
</dbReference>
<evidence type="ECO:0000259" key="14">
    <source>
        <dbReference type="PROSITE" id="PS50885"/>
    </source>
</evidence>
<dbReference type="Gene3D" id="3.30.565.10">
    <property type="entry name" value="Histidine kinase-like ATPase, C-terminal domain"/>
    <property type="match status" value="1"/>
</dbReference>
<dbReference type="AlphaFoldDB" id="A0A932G0X5"/>
<evidence type="ECO:0000256" key="1">
    <source>
        <dbReference type="ARBA" id="ARBA00000085"/>
    </source>
</evidence>
<dbReference type="InterPro" id="IPR033479">
    <property type="entry name" value="dCache_1"/>
</dbReference>
<evidence type="ECO:0000256" key="9">
    <source>
        <dbReference type="ARBA" id="ARBA00022989"/>
    </source>
</evidence>
<comment type="caution">
    <text evidence="15">The sequence shown here is derived from an EMBL/GenBank/DDBJ whole genome shotgun (WGS) entry which is preliminary data.</text>
</comment>
<evidence type="ECO:0000256" key="12">
    <source>
        <dbReference type="SAM" id="Phobius"/>
    </source>
</evidence>